<accession>A0A2T4CEP4</accession>
<dbReference type="PRINTS" id="PR00301">
    <property type="entry name" value="HEATSHOCK70"/>
</dbReference>
<dbReference type="GO" id="GO:0005524">
    <property type="term" value="F:ATP binding"/>
    <property type="evidence" value="ECO:0007669"/>
    <property type="project" value="UniProtKB-KW"/>
</dbReference>
<evidence type="ECO:0000256" key="1">
    <source>
        <dbReference type="ARBA" id="ARBA00022741"/>
    </source>
</evidence>
<keyword evidence="2" id="KW-0067">ATP-binding</keyword>
<dbReference type="Gene3D" id="3.30.30.30">
    <property type="match status" value="1"/>
</dbReference>
<feature type="region of interest" description="Disordered" evidence="3">
    <location>
        <begin position="288"/>
        <end position="318"/>
    </location>
</feature>
<dbReference type="GO" id="GO:0005634">
    <property type="term" value="C:nucleus"/>
    <property type="evidence" value="ECO:0007669"/>
    <property type="project" value="TreeGrafter"/>
</dbReference>
<evidence type="ECO:0000313" key="5">
    <source>
        <dbReference type="Proteomes" id="UP000240760"/>
    </source>
</evidence>
<proteinExistence type="predicted"/>
<evidence type="ECO:0000313" key="4">
    <source>
        <dbReference type="EMBL" id="PTB80014.1"/>
    </source>
</evidence>
<feature type="compositionally biased region" description="Acidic residues" evidence="3">
    <location>
        <begin position="298"/>
        <end position="314"/>
    </location>
</feature>
<dbReference type="PANTHER" id="PTHR45639:SF32">
    <property type="entry name" value="HEAT SHOCK PROTEIN PDR13"/>
    <property type="match status" value="1"/>
</dbReference>
<gene>
    <name evidence="4" type="ORF">M440DRAFT_1397296</name>
</gene>
<dbReference type="EMBL" id="KZ679127">
    <property type="protein sequence ID" value="PTB80014.1"/>
    <property type="molecule type" value="Genomic_DNA"/>
</dbReference>
<dbReference type="InterPro" id="IPR043129">
    <property type="entry name" value="ATPase_NBD"/>
</dbReference>
<protein>
    <submittedName>
        <fullName evidence="4">Actin-like ATPase domain-containing protein</fullName>
    </submittedName>
</protein>
<dbReference type="Gene3D" id="3.30.420.40">
    <property type="match status" value="2"/>
</dbReference>
<dbReference type="Proteomes" id="UP000240760">
    <property type="component" value="Unassembled WGS sequence"/>
</dbReference>
<evidence type="ECO:0000256" key="2">
    <source>
        <dbReference type="ARBA" id="ARBA00022840"/>
    </source>
</evidence>
<dbReference type="FunFam" id="3.30.30.30:FF:000009">
    <property type="entry name" value="Heat shock protein Hsp70"/>
    <property type="match status" value="1"/>
</dbReference>
<dbReference type="AlphaFoldDB" id="A0A2T4CEP4"/>
<feature type="compositionally biased region" description="Basic and acidic residues" evidence="3">
    <location>
        <begin position="288"/>
        <end position="297"/>
    </location>
</feature>
<evidence type="ECO:0000256" key="3">
    <source>
        <dbReference type="SAM" id="MobiDB-lite"/>
    </source>
</evidence>
<keyword evidence="1" id="KW-0547">Nucleotide-binding</keyword>
<dbReference type="GO" id="GO:0005829">
    <property type="term" value="C:cytosol"/>
    <property type="evidence" value="ECO:0007669"/>
    <property type="project" value="TreeGrafter"/>
</dbReference>
<name>A0A2T4CEP4_TRILO</name>
<dbReference type="SUPFAM" id="SSF53067">
    <property type="entry name" value="Actin-like ATPase domain"/>
    <property type="match status" value="2"/>
</dbReference>
<dbReference type="STRING" id="983965.A0A2T4CEP4"/>
<sequence length="372" mass="40057">MSESNGVKSVVEPGDRVAIGITFGNSNSSIAFTVDDKAEVIANEDGDRQIPTVLSYVDGDEYYGTQAKSFLVRNPTNTIAFFKDFLGQEFKSIDPTHCHAAAHPQEVSGEVAFTVKDKAGEDDEPSVITVSEASTRYLRRLVAAASEYLGKKVTSAVITVPTNFTEKQREALIKAANDAQLEVLQLIADPIAAILAYDARAEAKTEDKIIVVADLGGTRSDVAVVASRGGMYTILATAHDYEFAGVHLDQALMEYFASRPRRYTYQAARGGDVLVKVVEGGTHIKVTKPEPKARVEDVPEDEDDSDFEEEEEEETREKIWKIGSPLAEAAVRGVSKGGKVEVTINVSGDLSVTVTAREVGGKGGVRGNLQAP</sequence>
<dbReference type="Pfam" id="PF00012">
    <property type="entry name" value="HSP70"/>
    <property type="match status" value="1"/>
</dbReference>
<dbReference type="PANTHER" id="PTHR45639">
    <property type="entry name" value="HSC70CB, ISOFORM G-RELATED"/>
    <property type="match status" value="1"/>
</dbReference>
<dbReference type="InterPro" id="IPR013126">
    <property type="entry name" value="Hsp_70_fam"/>
</dbReference>
<organism evidence="4 5">
    <name type="scientific">Trichoderma longibrachiatum ATCC 18648</name>
    <dbReference type="NCBI Taxonomy" id="983965"/>
    <lineage>
        <taxon>Eukaryota</taxon>
        <taxon>Fungi</taxon>
        <taxon>Dikarya</taxon>
        <taxon>Ascomycota</taxon>
        <taxon>Pezizomycotina</taxon>
        <taxon>Sordariomycetes</taxon>
        <taxon>Hypocreomycetidae</taxon>
        <taxon>Hypocreales</taxon>
        <taxon>Hypocreaceae</taxon>
        <taxon>Trichoderma</taxon>
    </lineage>
</organism>
<reference evidence="4 5" key="1">
    <citation type="submission" date="2016-07" db="EMBL/GenBank/DDBJ databases">
        <title>Multiple horizontal gene transfer events from other fungi enriched the ability of initially mycotrophic Trichoderma (Ascomycota) to feed on dead plant biomass.</title>
        <authorList>
            <consortium name="DOE Joint Genome Institute"/>
            <person name="Aerts A."/>
            <person name="Atanasova L."/>
            <person name="Chenthamara K."/>
            <person name="Zhang J."/>
            <person name="Grujic M."/>
            <person name="Henrissat B."/>
            <person name="Kuo A."/>
            <person name="Salamov A."/>
            <person name="Lipzen A."/>
            <person name="Labutti K."/>
            <person name="Barry K."/>
            <person name="Miao Y."/>
            <person name="Rahimi M.J."/>
            <person name="Shen Q."/>
            <person name="Grigoriev I.V."/>
            <person name="Kubicek C.P."/>
            <person name="Druzhinina I.S."/>
        </authorList>
    </citation>
    <scope>NUCLEOTIDE SEQUENCE [LARGE SCALE GENOMIC DNA]</scope>
    <source>
        <strain evidence="4 5">ATCC 18648</strain>
    </source>
</reference>
<keyword evidence="5" id="KW-1185">Reference proteome</keyword>
<dbReference type="GO" id="GO:0140662">
    <property type="term" value="F:ATP-dependent protein folding chaperone"/>
    <property type="evidence" value="ECO:0007669"/>
    <property type="project" value="InterPro"/>
</dbReference>
<dbReference type="OrthoDB" id="29851at2759"/>